<evidence type="ECO:0000256" key="1">
    <source>
        <dbReference type="SAM" id="SignalP"/>
    </source>
</evidence>
<evidence type="ECO:0008006" key="4">
    <source>
        <dbReference type="Google" id="ProtNLM"/>
    </source>
</evidence>
<evidence type="ECO:0000313" key="2">
    <source>
        <dbReference type="EMBL" id="CAG7610881.1"/>
    </source>
</evidence>
<dbReference type="EMBL" id="CAJVAP010000013">
    <property type="protein sequence ID" value="CAG7610881.1"/>
    <property type="molecule type" value="Genomic_DNA"/>
</dbReference>
<protein>
    <recommendedName>
        <fullName evidence="4">Ig-like domain-containing protein</fullName>
    </recommendedName>
</protein>
<proteinExistence type="predicted"/>
<dbReference type="Proteomes" id="UP000693892">
    <property type="component" value="Unassembled WGS sequence"/>
</dbReference>
<comment type="caution">
    <text evidence="2">The sequence shown here is derived from an EMBL/GenBank/DDBJ whole genome shotgun (WGS) entry which is preliminary data.</text>
</comment>
<accession>A0A916NHL3</accession>
<reference evidence="2" key="1">
    <citation type="submission" date="2021-06" db="EMBL/GenBank/DDBJ databases">
        <authorList>
            <person name="Criscuolo A."/>
        </authorList>
    </citation>
    <scope>NUCLEOTIDE SEQUENCE</scope>
    <source>
        <strain evidence="2">CIP111803</strain>
    </source>
</reference>
<feature type="signal peptide" evidence="1">
    <location>
        <begin position="1"/>
        <end position="34"/>
    </location>
</feature>
<gene>
    <name evidence="2" type="ORF">LEUCIP111803_01363</name>
</gene>
<sequence length="650" mass="69154">MRTDRHKKRTAAAAALTLSAALLGGALTATAAHAEPEAPAFDYFAQSIPGLRTGSVFESVTYERFESLLKSDGTYAFLIGGPEDETVAAAAAEIDAVAQSYGVEAVYAFDPRLDGDAVDVRTSSIAAVGALWTNLTGSYLNRDTTPQFGEGDDPYLVIYDRAHTIGGAEDRIVASLGGSLTAAGLDSEGERQAYRTQVSDMFGAVASGGQAQTDTQSQFDFLSNAVNSRHSTQYVDASAYGGEILGAEQEQDFVIQSITYPELRALLESPGEHTILFGGTWCHNTRAVIRDVNDAAAAAGVETVYLFDLRLDGLSGNVLHIRDSASALSHLYGEIADGYLTNLRTQYQVSSASASHKVTYYPGGDTGLPLQTAKKLQVPYLIEYDADATDPILNDWIQDNGDGTFTEYMTEFWWVNGLPGSRNTNRYPATPEGDANWAAEQAKQWAFGASALEALDGFFDRSGEEQEEPPVVLSGATPTVSAKKLAVGQKLTAKAGSWGPTGVKLSYQWLRNGKAISKATKSSYTLTASDRGKKISLRVTGALAGAEPLARTSKSTSAVKYGALKSATPKVSGTAKAKKTLKAKAGSWGPKGVKLSYQWLRNGKKISGATKSSYKVSSKDRGKKISVKVTGKLSGYSTVSKTSAKKSVKR</sequence>
<keyword evidence="1" id="KW-0732">Signal</keyword>
<dbReference type="AlphaFoldDB" id="A0A916NHL3"/>
<organism evidence="2 3">
    <name type="scientific">Leucobacter soli</name>
    <dbReference type="NCBI Taxonomy" id="2812850"/>
    <lineage>
        <taxon>Bacteria</taxon>
        <taxon>Bacillati</taxon>
        <taxon>Actinomycetota</taxon>
        <taxon>Actinomycetes</taxon>
        <taxon>Micrococcales</taxon>
        <taxon>Microbacteriaceae</taxon>
        <taxon>Leucobacter</taxon>
    </lineage>
</organism>
<name>A0A916NHL3_9MICO</name>
<dbReference type="RefSeq" id="WP_218114980.1">
    <property type="nucleotide sequence ID" value="NZ_CAJVAP010000013.1"/>
</dbReference>
<evidence type="ECO:0000313" key="3">
    <source>
        <dbReference type="Proteomes" id="UP000693892"/>
    </source>
</evidence>
<keyword evidence="3" id="KW-1185">Reference proteome</keyword>
<feature type="chain" id="PRO_5039636134" description="Ig-like domain-containing protein" evidence="1">
    <location>
        <begin position="35"/>
        <end position="650"/>
    </location>
</feature>